<accession>A0A433NM48</accession>
<dbReference type="GO" id="GO:0016758">
    <property type="term" value="F:hexosyltransferase activity"/>
    <property type="evidence" value="ECO:0007669"/>
    <property type="project" value="TreeGrafter"/>
</dbReference>
<keyword evidence="1" id="KW-0328">Glycosyltransferase</keyword>
<dbReference type="PANTHER" id="PTHR34136">
    <property type="match status" value="1"/>
</dbReference>
<keyword evidence="4" id="KW-1185">Reference proteome</keyword>
<evidence type="ECO:0000256" key="2">
    <source>
        <dbReference type="ARBA" id="ARBA00022679"/>
    </source>
</evidence>
<dbReference type="Pfam" id="PF03808">
    <property type="entry name" value="Glyco_tran_WecG"/>
    <property type="match status" value="1"/>
</dbReference>
<keyword evidence="2 3" id="KW-0808">Transferase</keyword>
<sequence>MMAKRYFYTQQKSLPTQKLINSPVTALKFDAQIATMLQWAKKSESKVVCVANVHMLIEAYREPDFACVLENADIVTPDGMPLVWMLKLLGVKNQNRVAGPDILVELCRLAPEHDVSIYFVGSERRVLEQMRKRIEVQFPHLKIAGMEPLPFRPLTQQEDDALIQKINQSQAGLVLVALGCPKQEYWMAQHKGKIQAVMIGVGGAFPMFAEIHKRAPLWIQKSGLEWLYRLIQEPQRLWKRYWNTNGMFIYLAVKQLLTQRISERQ</sequence>
<dbReference type="STRING" id="211165.GCA_000317285_00965"/>
<reference evidence="3 4" key="1">
    <citation type="journal article" date="2019" name="Genome Biol. Evol.">
        <title>Day and night: Metabolic profiles and evolutionary relationships of six axenic non-marine cyanobacteria.</title>
        <authorList>
            <person name="Will S.E."/>
            <person name="Henke P."/>
            <person name="Boedeker C."/>
            <person name="Huang S."/>
            <person name="Brinkmann H."/>
            <person name="Rohde M."/>
            <person name="Jarek M."/>
            <person name="Friedl T."/>
            <person name="Seufert S."/>
            <person name="Schumacher M."/>
            <person name="Overmann J."/>
            <person name="Neumann-Schaal M."/>
            <person name="Petersen J."/>
        </authorList>
    </citation>
    <scope>NUCLEOTIDE SEQUENCE [LARGE SCALE GENOMIC DNA]</scope>
    <source>
        <strain evidence="3 4">PCC 6912</strain>
    </source>
</reference>
<dbReference type="PANTHER" id="PTHR34136:SF1">
    <property type="entry name" value="UDP-N-ACETYL-D-MANNOSAMINURONIC ACID TRANSFERASE"/>
    <property type="match status" value="1"/>
</dbReference>
<comment type="caution">
    <text evidence="3">The sequence shown here is derived from an EMBL/GenBank/DDBJ whole genome shotgun (WGS) entry which is preliminary data.</text>
</comment>
<evidence type="ECO:0000313" key="3">
    <source>
        <dbReference type="EMBL" id="RUR84110.1"/>
    </source>
</evidence>
<dbReference type="Proteomes" id="UP000268857">
    <property type="component" value="Unassembled WGS sequence"/>
</dbReference>
<dbReference type="NCBIfam" id="TIGR00696">
    <property type="entry name" value="wecG_tagA_cpsF"/>
    <property type="match status" value="1"/>
</dbReference>
<name>A0A433NM48_CHLFR</name>
<protein>
    <submittedName>
        <fullName evidence="3">Glycosyl transferase</fullName>
    </submittedName>
</protein>
<evidence type="ECO:0000256" key="1">
    <source>
        <dbReference type="ARBA" id="ARBA00022676"/>
    </source>
</evidence>
<dbReference type="EMBL" id="RSCJ01000005">
    <property type="protein sequence ID" value="RUR84110.1"/>
    <property type="molecule type" value="Genomic_DNA"/>
</dbReference>
<dbReference type="AlphaFoldDB" id="A0A433NM48"/>
<gene>
    <name evidence="3" type="primary">wecB</name>
    <name evidence="3" type="ORF">PCC6912_17040</name>
</gene>
<proteinExistence type="predicted"/>
<dbReference type="CDD" id="cd06533">
    <property type="entry name" value="Glyco_transf_WecG_TagA"/>
    <property type="match status" value="1"/>
</dbReference>
<evidence type="ECO:0000313" key="4">
    <source>
        <dbReference type="Proteomes" id="UP000268857"/>
    </source>
</evidence>
<dbReference type="InterPro" id="IPR004629">
    <property type="entry name" value="WecG_TagA_CpsF"/>
</dbReference>
<organism evidence="3 4">
    <name type="scientific">Chlorogloeopsis fritschii PCC 6912</name>
    <dbReference type="NCBI Taxonomy" id="211165"/>
    <lineage>
        <taxon>Bacteria</taxon>
        <taxon>Bacillati</taxon>
        <taxon>Cyanobacteriota</taxon>
        <taxon>Cyanophyceae</taxon>
        <taxon>Nostocales</taxon>
        <taxon>Chlorogloeopsidaceae</taxon>
        <taxon>Chlorogloeopsis</taxon>
    </lineage>
</organism>